<keyword evidence="2" id="KW-0285">Flavoprotein</keyword>
<keyword evidence="7" id="KW-1185">Reference proteome</keyword>
<dbReference type="KEGG" id="bgp:BGL_2c11230"/>
<dbReference type="AlphaFoldDB" id="A0A0B6SAA9"/>
<dbReference type="SMART" id="SM00903">
    <property type="entry name" value="Flavin_Reduct"/>
    <property type="match status" value="1"/>
</dbReference>
<gene>
    <name evidence="6" type="ORF">BGL_2c11230</name>
</gene>
<dbReference type="Gene3D" id="2.30.110.10">
    <property type="entry name" value="Electron Transport, Fmn-binding Protein, Chain A"/>
    <property type="match status" value="1"/>
</dbReference>
<dbReference type="PANTHER" id="PTHR33798:SF5">
    <property type="entry name" value="FLAVIN REDUCTASE LIKE DOMAIN-CONTAINING PROTEIN"/>
    <property type="match status" value="1"/>
</dbReference>
<accession>A0A0B6SAA9</accession>
<sequence>MTEHNPDPAREPAMFIDPAATPGFRRTLFNAIVAPRPIGWISTVNGRGQVNLAPFSHFNLVSTAPPVVMFSCNTPADRAEKDTIANVRETGEFVTNLVSWDLREPMNHSSIDAPYGTDEFELAGLAKAPSVMVRPPRVAASPASMECRLLRIVGIEPTGPGETASQVVFGRVVGVHLDPRFVGEDGRFETVRAEPLTRLDGNRYGVVERLAELGRPSPRRD</sequence>
<dbReference type="InterPro" id="IPR002563">
    <property type="entry name" value="Flavin_Rdtase-like_dom"/>
</dbReference>
<dbReference type="EMBL" id="CP002581">
    <property type="protein sequence ID" value="AJK49201.1"/>
    <property type="molecule type" value="Genomic_DNA"/>
</dbReference>
<name>A0A0B6SAA9_BURPL</name>
<evidence type="ECO:0000256" key="2">
    <source>
        <dbReference type="ARBA" id="ARBA00022630"/>
    </source>
</evidence>
<evidence type="ECO:0000313" key="6">
    <source>
        <dbReference type="EMBL" id="AJK49201.1"/>
    </source>
</evidence>
<dbReference type="Proteomes" id="UP000031838">
    <property type="component" value="Chromosome 2"/>
</dbReference>
<reference evidence="7" key="1">
    <citation type="submission" date="2011-03" db="EMBL/GenBank/DDBJ databases">
        <authorList>
            <person name="Voget S."/>
            <person name="Streit W.R."/>
            <person name="Jaeger K.E."/>
            <person name="Daniel R."/>
        </authorList>
    </citation>
    <scope>NUCLEOTIDE SEQUENCE [LARGE SCALE GENOMIC DNA]</scope>
    <source>
        <strain evidence="7">PG1</strain>
    </source>
</reference>
<dbReference type="Pfam" id="PF01613">
    <property type="entry name" value="Flavin_Reduct"/>
    <property type="match status" value="1"/>
</dbReference>
<dbReference type="GO" id="GO:0010181">
    <property type="term" value="F:FMN binding"/>
    <property type="evidence" value="ECO:0007669"/>
    <property type="project" value="InterPro"/>
</dbReference>
<keyword evidence="3" id="KW-0288">FMN</keyword>
<dbReference type="SUPFAM" id="SSF50475">
    <property type="entry name" value="FMN-binding split barrel"/>
    <property type="match status" value="1"/>
</dbReference>
<evidence type="ECO:0000313" key="7">
    <source>
        <dbReference type="Proteomes" id="UP000031838"/>
    </source>
</evidence>
<comment type="cofactor">
    <cofactor evidence="1">
        <name>FMN</name>
        <dbReference type="ChEBI" id="CHEBI:58210"/>
    </cofactor>
</comment>
<evidence type="ECO:0000256" key="3">
    <source>
        <dbReference type="ARBA" id="ARBA00022643"/>
    </source>
</evidence>
<dbReference type="PANTHER" id="PTHR33798">
    <property type="entry name" value="FLAVOPROTEIN OXYGENASE"/>
    <property type="match status" value="1"/>
</dbReference>
<evidence type="ECO:0000259" key="5">
    <source>
        <dbReference type="SMART" id="SM00903"/>
    </source>
</evidence>
<reference evidence="6 7" key="2">
    <citation type="journal article" date="2016" name="Appl. Microbiol. Biotechnol.">
        <title>Mutations improving production and secretion of extracellular lipase by Burkholderia glumae PG1.</title>
        <authorList>
            <person name="Knapp A."/>
            <person name="Voget S."/>
            <person name="Gao R."/>
            <person name="Zaburannyi N."/>
            <person name="Krysciak D."/>
            <person name="Breuer M."/>
            <person name="Hauer B."/>
            <person name="Streit W.R."/>
            <person name="Muller R."/>
            <person name="Daniel R."/>
            <person name="Jaeger K.E."/>
        </authorList>
    </citation>
    <scope>NUCLEOTIDE SEQUENCE [LARGE SCALE GENOMIC DNA]</scope>
    <source>
        <strain evidence="6 7">PG1</strain>
    </source>
</reference>
<comment type="similarity">
    <text evidence="4">Belongs to the flavoredoxin family.</text>
</comment>
<proteinExistence type="inferred from homology"/>
<feature type="domain" description="Flavin reductase like" evidence="5">
    <location>
        <begin position="31"/>
        <end position="190"/>
    </location>
</feature>
<evidence type="ECO:0000256" key="4">
    <source>
        <dbReference type="ARBA" id="ARBA00038054"/>
    </source>
</evidence>
<organism evidence="6 7">
    <name type="scientific">Burkholderia plantarii</name>
    <dbReference type="NCBI Taxonomy" id="41899"/>
    <lineage>
        <taxon>Bacteria</taxon>
        <taxon>Pseudomonadati</taxon>
        <taxon>Pseudomonadota</taxon>
        <taxon>Betaproteobacteria</taxon>
        <taxon>Burkholderiales</taxon>
        <taxon>Burkholderiaceae</taxon>
        <taxon>Burkholderia</taxon>
    </lineage>
</organism>
<dbReference type="HOGENOM" id="CLU_059021_3_4_4"/>
<evidence type="ECO:0000256" key="1">
    <source>
        <dbReference type="ARBA" id="ARBA00001917"/>
    </source>
</evidence>
<dbReference type="GO" id="GO:0016646">
    <property type="term" value="F:oxidoreductase activity, acting on the CH-NH group of donors, NAD or NADP as acceptor"/>
    <property type="evidence" value="ECO:0007669"/>
    <property type="project" value="UniProtKB-ARBA"/>
</dbReference>
<protein>
    <recommendedName>
        <fullName evidence="5">Flavin reductase like domain-containing protein</fullName>
    </recommendedName>
</protein>
<dbReference type="InterPro" id="IPR012349">
    <property type="entry name" value="Split_barrel_FMN-bd"/>
</dbReference>